<keyword evidence="13" id="KW-1185">Reference proteome</keyword>
<dbReference type="SMART" id="SM00398">
    <property type="entry name" value="HMG"/>
    <property type="match status" value="1"/>
</dbReference>
<evidence type="ECO:0000256" key="8">
    <source>
        <dbReference type="ARBA" id="ARBA00080131"/>
    </source>
</evidence>
<feature type="compositionally biased region" description="Basic and acidic residues" evidence="10">
    <location>
        <begin position="724"/>
        <end position="742"/>
    </location>
</feature>
<dbReference type="InterPro" id="IPR009071">
    <property type="entry name" value="HMG_box_dom"/>
</dbReference>
<keyword evidence="5 9" id="KW-0539">Nucleus</keyword>
<evidence type="ECO:0000256" key="10">
    <source>
        <dbReference type="SAM" id="MobiDB-lite"/>
    </source>
</evidence>
<proteinExistence type="predicted"/>
<evidence type="ECO:0000259" key="11">
    <source>
        <dbReference type="PROSITE" id="PS50118"/>
    </source>
</evidence>
<dbReference type="Pfam" id="PF24817">
    <property type="entry name" value="WD40_WDHD1_1st"/>
    <property type="match status" value="1"/>
</dbReference>
<dbReference type="GO" id="GO:0005654">
    <property type="term" value="C:nucleoplasm"/>
    <property type="evidence" value="ECO:0007669"/>
    <property type="project" value="UniProtKB-SubCell"/>
</dbReference>
<evidence type="ECO:0000256" key="2">
    <source>
        <dbReference type="ARBA" id="ARBA00022574"/>
    </source>
</evidence>
<keyword evidence="4 9" id="KW-0238">DNA-binding</keyword>
<dbReference type="EMBL" id="RCHS01003477">
    <property type="protein sequence ID" value="RMX41580.1"/>
    <property type="molecule type" value="Genomic_DNA"/>
</dbReference>
<protein>
    <recommendedName>
        <fullName evidence="7">WD repeat and HMG-box DNA-binding protein 1</fullName>
    </recommendedName>
    <alternativeName>
        <fullName evidence="8">Acidic nucleoplasmic DNA-binding protein 1</fullName>
    </alternativeName>
</protein>
<dbReference type="FunFam" id="1.10.30.10:FF:000028">
    <property type="entry name" value="WD repeat and HMG-box DNA-binding protein 1"/>
    <property type="match status" value="1"/>
</dbReference>
<dbReference type="GO" id="GO:0006261">
    <property type="term" value="P:DNA-templated DNA replication"/>
    <property type="evidence" value="ECO:0007669"/>
    <property type="project" value="InterPro"/>
</dbReference>
<dbReference type="GO" id="GO:0003677">
    <property type="term" value="F:DNA binding"/>
    <property type="evidence" value="ECO:0007669"/>
    <property type="project" value="UniProtKB-UniRule"/>
</dbReference>
<evidence type="ECO:0000256" key="6">
    <source>
        <dbReference type="ARBA" id="ARBA00056293"/>
    </source>
</evidence>
<dbReference type="Gene3D" id="1.10.30.10">
    <property type="entry name" value="High mobility group box domain"/>
    <property type="match status" value="1"/>
</dbReference>
<dbReference type="InterPro" id="IPR015943">
    <property type="entry name" value="WD40/YVTN_repeat-like_dom_sf"/>
</dbReference>
<comment type="subcellular location">
    <subcellularLocation>
        <location evidence="1">Nucleus</location>
        <location evidence="1">Nucleoplasm</location>
    </subcellularLocation>
</comment>
<evidence type="ECO:0000256" key="1">
    <source>
        <dbReference type="ARBA" id="ARBA00004642"/>
    </source>
</evidence>
<accession>A0A3M6TJN5</accession>
<dbReference type="InterPro" id="IPR022100">
    <property type="entry name" value="WDHD1/CFT4_beta-prop_2nd"/>
</dbReference>
<evidence type="ECO:0000313" key="12">
    <source>
        <dbReference type="EMBL" id="RMX41580.1"/>
    </source>
</evidence>
<dbReference type="Pfam" id="PF24815">
    <property type="entry name" value="HMG_WDHD1"/>
    <property type="match status" value="1"/>
</dbReference>
<feature type="DNA-binding region" description="HMG box" evidence="9">
    <location>
        <begin position="744"/>
        <end position="812"/>
    </location>
</feature>
<dbReference type="InterPro" id="IPR057646">
    <property type="entry name" value="WD40_WDHD1_1st"/>
</dbReference>
<evidence type="ECO:0000256" key="7">
    <source>
        <dbReference type="ARBA" id="ARBA00069769"/>
    </source>
</evidence>
<dbReference type="SUPFAM" id="SSF47095">
    <property type="entry name" value="HMG-box"/>
    <property type="match status" value="1"/>
</dbReference>
<keyword evidence="3" id="KW-0677">Repeat</keyword>
<feature type="domain" description="HMG box" evidence="11">
    <location>
        <begin position="744"/>
        <end position="812"/>
    </location>
</feature>
<reference evidence="12 13" key="1">
    <citation type="journal article" date="2018" name="Sci. Rep.">
        <title>Comparative analysis of the Pocillopora damicornis genome highlights role of immune system in coral evolution.</title>
        <authorList>
            <person name="Cunning R."/>
            <person name="Bay R.A."/>
            <person name="Gillette P."/>
            <person name="Baker A.C."/>
            <person name="Traylor-Knowles N."/>
        </authorList>
    </citation>
    <scope>NUCLEOTIDE SEQUENCE [LARGE SCALE GENOMIC DNA]</scope>
    <source>
        <strain evidence="12">RSMAS</strain>
        <tissue evidence="12">Whole animal</tissue>
    </source>
</reference>
<dbReference type="GO" id="GO:0006281">
    <property type="term" value="P:DNA repair"/>
    <property type="evidence" value="ECO:0007669"/>
    <property type="project" value="TreeGrafter"/>
</dbReference>
<feature type="region of interest" description="Disordered" evidence="10">
    <location>
        <begin position="574"/>
        <end position="751"/>
    </location>
</feature>
<organism evidence="12 13">
    <name type="scientific">Pocillopora damicornis</name>
    <name type="common">Cauliflower coral</name>
    <name type="synonym">Millepora damicornis</name>
    <dbReference type="NCBI Taxonomy" id="46731"/>
    <lineage>
        <taxon>Eukaryota</taxon>
        <taxon>Metazoa</taxon>
        <taxon>Cnidaria</taxon>
        <taxon>Anthozoa</taxon>
        <taxon>Hexacorallia</taxon>
        <taxon>Scleractinia</taxon>
        <taxon>Astrocoeniina</taxon>
        <taxon>Pocilloporidae</taxon>
        <taxon>Pocillopora</taxon>
    </lineage>
</organism>
<dbReference type="AlphaFoldDB" id="A0A3M6TJN5"/>
<dbReference type="InterPro" id="IPR055339">
    <property type="entry name" value="HMG-box_WDHD1"/>
</dbReference>
<comment type="caution">
    <text evidence="12">The sequence shown here is derived from an EMBL/GenBank/DDBJ whole genome shotgun (WGS) entry which is preliminary data.</text>
</comment>
<dbReference type="GO" id="GO:0043596">
    <property type="term" value="C:nuclear replication fork"/>
    <property type="evidence" value="ECO:0007669"/>
    <property type="project" value="TreeGrafter"/>
</dbReference>
<dbReference type="Gene3D" id="2.130.10.10">
    <property type="entry name" value="YVTN repeat-like/Quinoprotein amine dehydrogenase"/>
    <property type="match status" value="1"/>
</dbReference>
<comment type="function">
    <text evidence="6">Core replisome component that acts as a replication initiation factor. Binds directly to the CMG complex and functions as a hub to recruit additional proteins to the replication fork.</text>
</comment>
<name>A0A3M6TJN5_POCDA</name>
<dbReference type="InterPro" id="IPR048591">
    <property type="entry name" value="WDHD1/CFT4_hel"/>
</dbReference>
<evidence type="ECO:0000313" key="13">
    <source>
        <dbReference type="Proteomes" id="UP000275408"/>
    </source>
</evidence>
<gene>
    <name evidence="12" type="ORF">pdam_00008669</name>
</gene>
<evidence type="ECO:0000256" key="3">
    <source>
        <dbReference type="ARBA" id="ARBA00022737"/>
    </source>
</evidence>
<keyword evidence="2" id="KW-0853">WD repeat</keyword>
<dbReference type="Proteomes" id="UP000275408">
    <property type="component" value="Unassembled WGS sequence"/>
</dbReference>
<evidence type="ECO:0000256" key="4">
    <source>
        <dbReference type="ARBA" id="ARBA00023125"/>
    </source>
</evidence>
<dbReference type="InterPro" id="IPR036910">
    <property type="entry name" value="HMG_box_dom_sf"/>
</dbReference>
<dbReference type="OrthoDB" id="427368at2759"/>
<dbReference type="InterPro" id="IPR036322">
    <property type="entry name" value="WD40_repeat_dom_sf"/>
</dbReference>
<feature type="compositionally biased region" description="Acidic residues" evidence="10">
    <location>
        <begin position="597"/>
        <end position="618"/>
    </location>
</feature>
<dbReference type="PANTHER" id="PTHR19932:SF10">
    <property type="entry name" value="WD REPEAT AND HMG-BOX DNA-BINDING PROTEIN 1"/>
    <property type="match status" value="1"/>
</dbReference>
<evidence type="ECO:0000256" key="5">
    <source>
        <dbReference type="ARBA" id="ARBA00023242"/>
    </source>
</evidence>
<sequence length="853" mass="94706">MRFSHSEGQTDVCFDETGSYLLTCGSDGDVRIYKDFDDSDPESVRAGENVTVLVVKNKKIVTASDNSVQVFTFPEVSKYMEDLFELQIGSPDGILTRFTAPVNHICFNQSGTVFAAGASLMSAAMDADSDDEQLIIGKKKPKSKSTAWIDEEAEDDDDEFKDIRKLKAALAAPLDFVDGGNDGDTASEVSAPQAPKKEVIHTPFIPVLQPPFQPGSTPVHLMHRFMVWNSVGIVRCHTEDDISSIEVEFHDTSTHHPLHLTNHLNHTMAALSSTAVLLACKAHEDSPSKLVCIHFGSWDNSREWTVALPEGESIQAVATGSSFVAVATDKRFLRIFTIGGVQGDILSLPGSVVCMSGHKNQLMVVFHINNPLPGEQALALKLLDLKHNQEIIAEERVLLSEKSTLAWLGFSEEGTPVTVDSAGVIRLLSCSFGTSWSPVCITKSNMKNKSDNYWVVGLDEKSQQIRCIYCKGSTYPPTLPRPVLVLMPLQLPFCEMTTEKGQLELACKSDREFRAMELCELLPDAHSVSLAIKYAARSRRMNLANRLDELAREKAKLAAEEEFEDDFQQIDRPVRRSKISSSRVGSHRPSHIPREVEQEEEIEENEVDDDMDVDDDDQQISRKKARKGLSRLDSQDLGSKLISNAKSNPPLSPLPSSNPSQGRSNPFRVSSPGKRASGVCGKSFFDSVEEEKKASLQRKSKISPDSKPVQKKKRGKQTTLMKTPPEKEKATVNKETSPERKNPPSKKVNGFTLWFEENKGGLSEENPELTGTDLVKSAMRQWKALDEDEKMEWNNKAREAAEETEQGEKKRKREMSDEENEDSLNTINLAKKTKESGVKVTTSKLAGFVYDKN</sequence>
<dbReference type="STRING" id="46731.A0A3M6TJN5"/>
<feature type="region of interest" description="Disordered" evidence="10">
    <location>
        <begin position="789"/>
        <end position="836"/>
    </location>
</feature>
<dbReference type="GO" id="GO:0003682">
    <property type="term" value="F:chromatin binding"/>
    <property type="evidence" value="ECO:0007669"/>
    <property type="project" value="TreeGrafter"/>
</dbReference>
<dbReference type="PANTHER" id="PTHR19932">
    <property type="entry name" value="WD REPEAT AND HMG-BOX DNA BINDING PROTEIN"/>
    <property type="match status" value="1"/>
</dbReference>
<evidence type="ECO:0000256" key="9">
    <source>
        <dbReference type="PROSITE-ProRule" id="PRU00267"/>
    </source>
</evidence>
<dbReference type="Pfam" id="PF12341">
    <property type="entry name" value="Mcl1_mid"/>
    <property type="match status" value="1"/>
</dbReference>
<dbReference type="Pfam" id="PF20946">
    <property type="entry name" value="Ctf4_C"/>
    <property type="match status" value="1"/>
</dbReference>
<dbReference type="SUPFAM" id="SSF50978">
    <property type="entry name" value="WD40 repeat-like"/>
    <property type="match status" value="1"/>
</dbReference>
<dbReference type="GO" id="GO:0000278">
    <property type="term" value="P:mitotic cell cycle"/>
    <property type="evidence" value="ECO:0007669"/>
    <property type="project" value="TreeGrafter"/>
</dbReference>
<dbReference type="PROSITE" id="PS50118">
    <property type="entry name" value="HMG_BOX_2"/>
    <property type="match status" value="1"/>
</dbReference>
<feature type="compositionally biased region" description="Basic and acidic residues" evidence="10">
    <location>
        <begin position="791"/>
        <end position="801"/>
    </location>
</feature>
<dbReference type="CDD" id="cd21993">
    <property type="entry name" value="HMG-box_WDHD1"/>
    <property type="match status" value="1"/>
</dbReference>